<dbReference type="AlphaFoldDB" id="A0A8S4RGL7"/>
<keyword evidence="2" id="KW-1185">Reference proteome</keyword>
<organism evidence="1 2">
    <name type="scientific">Pararge aegeria aegeria</name>
    <dbReference type="NCBI Taxonomy" id="348720"/>
    <lineage>
        <taxon>Eukaryota</taxon>
        <taxon>Metazoa</taxon>
        <taxon>Ecdysozoa</taxon>
        <taxon>Arthropoda</taxon>
        <taxon>Hexapoda</taxon>
        <taxon>Insecta</taxon>
        <taxon>Pterygota</taxon>
        <taxon>Neoptera</taxon>
        <taxon>Endopterygota</taxon>
        <taxon>Lepidoptera</taxon>
        <taxon>Glossata</taxon>
        <taxon>Ditrysia</taxon>
        <taxon>Papilionoidea</taxon>
        <taxon>Nymphalidae</taxon>
        <taxon>Satyrinae</taxon>
        <taxon>Satyrini</taxon>
        <taxon>Parargina</taxon>
        <taxon>Pararge</taxon>
    </lineage>
</organism>
<gene>
    <name evidence="1" type="primary">jg7621</name>
    <name evidence="1" type="ORF">PAEG_LOCUS13374</name>
</gene>
<dbReference type="EMBL" id="CAKXAJ010025157">
    <property type="protein sequence ID" value="CAH2235763.1"/>
    <property type="molecule type" value="Genomic_DNA"/>
</dbReference>
<dbReference type="OrthoDB" id="407509at2759"/>
<name>A0A8S4RGL7_9NEOP</name>
<dbReference type="Proteomes" id="UP000838756">
    <property type="component" value="Unassembled WGS sequence"/>
</dbReference>
<accession>A0A8S4RGL7</accession>
<sequence length="185" mass="20499">MLGNNIFKLLKEFLPGNLWFRLTWNRAEVRVLAGGTLGSTSPTLPPDDVELWGSSHAELSRSPHSPGDAIATPQVVIGKCPSEKAKDTLQSYMDFNDAKIPPGVLVVYHVACVTAFGKLRDIFSSKIPQCLKTKVFEQCVLPVMTYGTEIWPLTMGLIRRLRVTQRAMERAMLGVSLRDQISLEG</sequence>
<protein>
    <submittedName>
        <fullName evidence="1">Jg7621 protein</fullName>
    </submittedName>
</protein>
<proteinExistence type="predicted"/>
<evidence type="ECO:0000313" key="2">
    <source>
        <dbReference type="Proteomes" id="UP000838756"/>
    </source>
</evidence>
<reference evidence="1" key="1">
    <citation type="submission" date="2022-03" db="EMBL/GenBank/DDBJ databases">
        <authorList>
            <person name="Lindestad O."/>
        </authorList>
    </citation>
    <scope>NUCLEOTIDE SEQUENCE</scope>
</reference>
<evidence type="ECO:0000313" key="1">
    <source>
        <dbReference type="EMBL" id="CAH2235763.1"/>
    </source>
</evidence>
<comment type="caution">
    <text evidence="1">The sequence shown here is derived from an EMBL/GenBank/DDBJ whole genome shotgun (WGS) entry which is preliminary data.</text>
</comment>